<keyword evidence="8" id="KW-1185">Reference proteome</keyword>
<evidence type="ECO:0000256" key="4">
    <source>
        <dbReference type="ARBA" id="ARBA00022989"/>
    </source>
</evidence>
<protein>
    <submittedName>
        <fullName evidence="7">FTR1 family protein</fullName>
    </submittedName>
</protein>
<sequence>MANFLPGLIMGFREGLEAFLIVVIILQYLKKSGNITFMKNAFSGALIGILASVGIGGILLFISKSIGKTDELTKLWESSSSILALILITTFIYWMIKHGRNMVTEVQTQVKTNLSAIGIFSITFFMVVREGTEIAVFVFAGKYLLLSIFLGVATALIFCILIYFSLVKINLKILFNVTLVYLIIQAGFLLGYGIHEGLSAFHSLNIISSSSPLLIKAFDLSKTIFYHKEGIIGLPLYILIGWYSKPEIIQFVAQYSYTFILLFIWHKEVRK</sequence>
<evidence type="ECO:0000256" key="1">
    <source>
        <dbReference type="ARBA" id="ARBA00004141"/>
    </source>
</evidence>
<evidence type="ECO:0000313" key="8">
    <source>
        <dbReference type="Proteomes" id="UP000776252"/>
    </source>
</evidence>
<evidence type="ECO:0000313" key="7">
    <source>
        <dbReference type="EMBL" id="MBU3161370.1"/>
    </source>
</evidence>
<comment type="subcellular location">
    <subcellularLocation>
        <location evidence="1">Membrane</location>
        <topology evidence="1">Multi-pass membrane protein</topology>
    </subcellularLocation>
</comment>
<dbReference type="EMBL" id="JAHLDV010000060">
    <property type="protein sequence ID" value="MBU3161370.1"/>
    <property type="molecule type" value="Genomic_DNA"/>
</dbReference>
<dbReference type="PANTHER" id="PTHR31632">
    <property type="entry name" value="IRON TRANSPORTER FTH1"/>
    <property type="match status" value="1"/>
</dbReference>
<reference evidence="7 8" key="1">
    <citation type="submission" date="2021-06" db="EMBL/GenBank/DDBJ databases">
        <title>Clostridia strains as spoilage organisms.</title>
        <authorList>
            <person name="Wambui J."/>
            <person name="Stephan R."/>
            <person name="Stevens M.J.A."/>
        </authorList>
    </citation>
    <scope>NUCLEOTIDE SEQUENCE [LARGE SCALE GENOMIC DNA]</scope>
    <source>
        <strain evidence="7 8">DSM 14204</strain>
    </source>
</reference>
<feature type="transmembrane region" description="Helical" evidence="6">
    <location>
        <begin position="117"/>
        <end position="139"/>
    </location>
</feature>
<organism evidence="7 8">
    <name type="scientific">Clostridium frigoris</name>
    <dbReference type="NCBI Taxonomy" id="205327"/>
    <lineage>
        <taxon>Bacteria</taxon>
        <taxon>Bacillati</taxon>
        <taxon>Bacillota</taxon>
        <taxon>Clostridia</taxon>
        <taxon>Eubacteriales</taxon>
        <taxon>Clostridiaceae</taxon>
        <taxon>Clostridium</taxon>
    </lineage>
</organism>
<accession>A0ABS6BXN6</accession>
<comment type="caution">
    <text evidence="7">The sequence shown here is derived from an EMBL/GenBank/DDBJ whole genome shotgun (WGS) entry which is preliminary data.</text>
</comment>
<feature type="transmembrane region" description="Helical" evidence="6">
    <location>
        <begin position="248"/>
        <end position="265"/>
    </location>
</feature>
<evidence type="ECO:0000256" key="2">
    <source>
        <dbReference type="ARBA" id="ARBA00008333"/>
    </source>
</evidence>
<evidence type="ECO:0000256" key="6">
    <source>
        <dbReference type="SAM" id="Phobius"/>
    </source>
</evidence>
<evidence type="ECO:0000256" key="3">
    <source>
        <dbReference type="ARBA" id="ARBA00022692"/>
    </source>
</evidence>
<keyword evidence="3 6" id="KW-0812">Transmembrane</keyword>
<dbReference type="PANTHER" id="PTHR31632:SF2">
    <property type="entry name" value="PLASMA MEMBRANE IRON PERMEASE"/>
    <property type="match status" value="1"/>
</dbReference>
<feature type="transmembrane region" description="Helical" evidence="6">
    <location>
        <begin position="12"/>
        <end position="29"/>
    </location>
</feature>
<comment type="similarity">
    <text evidence="2">Belongs to the oxidase-dependent Fe transporter (OFeT) (TC 9.A.10.1) family.</text>
</comment>
<dbReference type="Pfam" id="PF03239">
    <property type="entry name" value="FTR1"/>
    <property type="match status" value="1"/>
</dbReference>
<evidence type="ECO:0000256" key="5">
    <source>
        <dbReference type="ARBA" id="ARBA00023136"/>
    </source>
</evidence>
<dbReference type="RefSeq" id="WP_216151184.1">
    <property type="nucleotide sequence ID" value="NZ_JAHLDV010000060.1"/>
</dbReference>
<dbReference type="InterPro" id="IPR004923">
    <property type="entry name" value="FTR1/Fip1/EfeU"/>
</dbReference>
<feature type="transmembrane region" description="Helical" evidence="6">
    <location>
        <begin position="75"/>
        <end position="96"/>
    </location>
</feature>
<name>A0ABS6BXN6_9CLOT</name>
<proteinExistence type="inferred from homology"/>
<gene>
    <name evidence="7" type="ORF">KPL37_16805</name>
</gene>
<dbReference type="Proteomes" id="UP000776252">
    <property type="component" value="Unassembled WGS sequence"/>
</dbReference>
<keyword evidence="5 6" id="KW-0472">Membrane</keyword>
<feature type="transmembrane region" description="Helical" evidence="6">
    <location>
        <begin position="173"/>
        <end position="194"/>
    </location>
</feature>
<feature type="transmembrane region" description="Helical" evidence="6">
    <location>
        <begin position="41"/>
        <end position="63"/>
    </location>
</feature>
<keyword evidence="4 6" id="KW-1133">Transmembrane helix</keyword>
<feature type="transmembrane region" description="Helical" evidence="6">
    <location>
        <begin position="145"/>
        <end position="166"/>
    </location>
</feature>